<reference evidence="3" key="1">
    <citation type="journal article" date="2019" name="Int. J. Syst. Evol. Microbiol.">
        <title>The Global Catalogue of Microorganisms (GCM) 10K type strain sequencing project: providing services to taxonomists for standard genome sequencing and annotation.</title>
        <authorList>
            <consortium name="The Broad Institute Genomics Platform"/>
            <consortium name="The Broad Institute Genome Sequencing Center for Infectious Disease"/>
            <person name="Wu L."/>
            <person name="Ma J."/>
        </authorList>
    </citation>
    <scope>NUCLEOTIDE SEQUENCE [LARGE SCALE GENOMIC DNA]</scope>
    <source>
        <strain evidence="3">JCM 31202</strain>
    </source>
</reference>
<comment type="caution">
    <text evidence="2">The sequence shown here is derived from an EMBL/GenBank/DDBJ whole genome shotgun (WGS) entry which is preliminary data.</text>
</comment>
<keyword evidence="3" id="KW-1185">Reference proteome</keyword>
<dbReference type="Proteomes" id="UP001596972">
    <property type="component" value="Unassembled WGS sequence"/>
</dbReference>
<name>A0ABW3EPX1_9ACTN</name>
<protein>
    <submittedName>
        <fullName evidence="2">PH domain-containing protein</fullName>
    </submittedName>
</protein>
<sequence length="159" mass="16937">MRRTYRSPAFRLVAAAITELLVLMAAGGIMSAPLHTGPKAALVLLTLSAGQVPVARAALCKVVAAPEGVRHHAFFRTRLYAWDDVDGVEVIAAGQAPLPADCPALRLKGRHLPVKLYALTCYTLPDADHAAGKVVRAVAELERLRRARSPATDGTADPR</sequence>
<feature type="domain" description="Low molecular weight protein antigen 6 PH" evidence="1">
    <location>
        <begin position="61"/>
        <end position="136"/>
    </location>
</feature>
<evidence type="ECO:0000313" key="2">
    <source>
        <dbReference type="EMBL" id="MFD0901003.1"/>
    </source>
</evidence>
<dbReference type="Pfam" id="PF10756">
    <property type="entry name" value="bPH_6"/>
    <property type="match status" value="1"/>
</dbReference>
<dbReference type="EMBL" id="JBHTJA010000016">
    <property type="protein sequence ID" value="MFD0901003.1"/>
    <property type="molecule type" value="Genomic_DNA"/>
</dbReference>
<dbReference type="RefSeq" id="WP_378298059.1">
    <property type="nucleotide sequence ID" value="NZ_JBHTJA010000016.1"/>
</dbReference>
<accession>A0ABW3EPX1</accession>
<evidence type="ECO:0000259" key="1">
    <source>
        <dbReference type="Pfam" id="PF10756"/>
    </source>
</evidence>
<dbReference type="InterPro" id="IPR019692">
    <property type="entry name" value="CFP-6_PH"/>
</dbReference>
<proteinExistence type="predicted"/>
<gene>
    <name evidence="2" type="ORF">ACFQ11_11425</name>
</gene>
<organism evidence="2 3">
    <name type="scientific">Actinomadura sediminis</name>
    <dbReference type="NCBI Taxonomy" id="1038904"/>
    <lineage>
        <taxon>Bacteria</taxon>
        <taxon>Bacillati</taxon>
        <taxon>Actinomycetota</taxon>
        <taxon>Actinomycetes</taxon>
        <taxon>Streptosporangiales</taxon>
        <taxon>Thermomonosporaceae</taxon>
        <taxon>Actinomadura</taxon>
    </lineage>
</organism>
<evidence type="ECO:0000313" key="3">
    <source>
        <dbReference type="Proteomes" id="UP001596972"/>
    </source>
</evidence>